<sequence>MESFAEHFLQVPALRDDIANPDLDPVKMVLNDGGPDIMRSDFGDMKKGQEVPRQELILSKRTKKEFDDAIHKALNTKDVLMFCATSDQGRSADLTYPHGSNRTIFEIEAAKTTGSIIDTVGDALELDFIFHGHQDVMGVAMIHSIEICTASLVALVIECVRLGVVYTSETEQQGPTLAIKKDDLAKIRDRNNMKNALLSIRTSQNTDNKYIEVRDKFDAAAEKLRQNEGSRIDQLEKIATLARHSLGKRLDYEDSQFTSAKNSTLFSPVMHPLNMAPSPHLPSSRPTPQDTLLRLVGCGTGPGDTCSTEDGVFASLELGYSLPSCTGLDLLDGSPGDAWESDGSAELLAVPGGLAMSSEGTFTRSPNGDAAPEVPDDVCSMGGIFDPILLMQHIS</sequence>
<evidence type="ECO:0000313" key="1">
    <source>
        <dbReference type="EMBL" id="KPM42072.1"/>
    </source>
</evidence>
<reference evidence="1 2" key="1">
    <citation type="submission" date="2015-09" db="EMBL/GenBank/DDBJ databases">
        <title>Draft genome of a European isolate of the apple canker pathogen Neonectria ditissima.</title>
        <authorList>
            <person name="Gomez-Cortecero A."/>
            <person name="Harrison R.J."/>
            <person name="Armitage A.D."/>
        </authorList>
    </citation>
    <scope>NUCLEOTIDE SEQUENCE [LARGE SCALE GENOMIC DNA]</scope>
    <source>
        <strain evidence="1 2">R09/05</strain>
    </source>
</reference>
<gene>
    <name evidence="1" type="ORF">AK830_g4471</name>
</gene>
<organism evidence="1 2">
    <name type="scientific">Neonectria ditissima</name>
    <dbReference type="NCBI Taxonomy" id="78410"/>
    <lineage>
        <taxon>Eukaryota</taxon>
        <taxon>Fungi</taxon>
        <taxon>Dikarya</taxon>
        <taxon>Ascomycota</taxon>
        <taxon>Pezizomycotina</taxon>
        <taxon>Sordariomycetes</taxon>
        <taxon>Hypocreomycetidae</taxon>
        <taxon>Hypocreales</taxon>
        <taxon>Nectriaceae</taxon>
        <taxon>Neonectria</taxon>
    </lineage>
</organism>
<protein>
    <submittedName>
        <fullName evidence="1">Uncharacterized protein</fullName>
    </submittedName>
</protein>
<name>A0A0P7B8C7_9HYPO</name>
<dbReference type="AlphaFoldDB" id="A0A0P7B8C7"/>
<proteinExistence type="predicted"/>
<keyword evidence="2" id="KW-1185">Reference proteome</keyword>
<evidence type="ECO:0000313" key="2">
    <source>
        <dbReference type="Proteomes" id="UP000050424"/>
    </source>
</evidence>
<dbReference type="OrthoDB" id="5093543at2759"/>
<dbReference type="Proteomes" id="UP000050424">
    <property type="component" value="Unassembled WGS sequence"/>
</dbReference>
<comment type="caution">
    <text evidence="1">The sequence shown here is derived from an EMBL/GenBank/DDBJ whole genome shotgun (WGS) entry which is preliminary data.</text>
</comment>
<dbReference type="EMBL" id="LKCW01000054">
    <property type="protein sequence ID" value="KPM42072.1"/>
    <property type="molecule type" value="Genomic_DNA"/>
</dbReference>
<dbReference type="STRING" id="78410.A0A0P7B8C7"/>
<accession>A0A0P7B8C7</accession>